<keyword evidence="2" id="KW-1185">Reference proteome</keyword>
<gene>
    <name evidence="1" type="ORF">SR1949_12580</name>
</gene>
<protein>
    <submittedName>
        <fullName evidence="1">Uncharacterized protein</fullName>
    </submittedName>
</protein>
<organism evidence="1 2">
    <name type="scientific">Sphaerospermopsis reniformis</name>
    <dbReference type="NCBI Taxonomy" id="531300"/>
    <lineage>
        <taxon>Bacteria</taxon>
        <taxon>Bacillati</taxon>
        <taxon>Cyanobacteriota</taxon>
        <taxon>Cyanophyceae</taxon>
        <taxon>Nostocales</taxon>
        <taxon>Aphanizomenonaceae</taxon>
        <taxon>Sphaerospermopsis</taxon>
    </lineage>
</organism>
<accession>A0A479ZX59</accession>
<name>A0A479ZX59_9CYAN</name>
<dbReference type="Pfam" id="PF17914">
    <property type="entry name" value="HopA1"/>
    <property type="match status" value="1"/>
</dbReference>
<dbReference type="InterPro" id="IPR040871">
    <property type="entry name" value="HopA1"/>
</dbReference>
<sequence length="396" mass="45315">MVVSILGNILGSILGSILDDIQIWRCNFFMLDNSTNQILNSLFDIASNIQIAPNFCIQHPNYQPFALPATVANRFKHNSPDLQHKYLALLLRNFLHGIYYNGSLQTVLSVNAEDGNYSQQNSQQKSLEQNYNVGIDWDFYEQLHQNNHGIGNYDSNWEVLRREPDKTLAVTKNGLTLYVEPECYLKSSKKSIKVGDLIAIWMPKNRLQNNCYVAVSNLGQQRQNTSETNLGVGRIYFNFSPSGAIALMDTLTQQLNNDHIPFSFEVLYNPGAYGRYDAGTLYFERQDYPIIHKILQTVYQENQSYFHPEIPLFTKYLAPGLSLAEEPNQKFAAQESFGMNRCQIVANALLEAWEKGKNAIEERIQIINQHFAQHLIDVQRPYLNPSSEDIYIPLNC</sequence>
<dbReference type="AlphaFoldDB" id="A0A479ZX59"/>
<proteinExistence type="predicted"/>
<reference evidence="2" key="1">
    <citation type="submission" date="2019-02" db="EMBL/GenBank/DDBJ databases">
        <title>Draft genome sequence of Sphaerospermopsis reniformis NIES-1949.</title>
        <authorList>
            <person name="Yamaguchi H."/>
            <person name="Suzuki S."/>
            <person name="Kawachi M."/>
        </authorList>
    </citation>
    <scope>NUCLEOTIDE SEQUENCE [LARGE SCALE GENOMIC DNA]</scope>
    <source>
        <strain evidence="2">NIES-1949</strain>
    </source>
</reference>
<evidence type="ECO:0000313" key="2">
    <source>
        <dbReference type="Proteomes" id="UP000300142"/>
    </source>
</evidence>
<comment type="caution">
    <text evidence="1">The sequence shown here is derived from an EMBL/GenBank/DDBJ whole genome shotgun (WGS) entry which is preliminary data.</text>
</comment>
<dbReference type="EMBL" id="BJCE01000028">
    <property type="protein sequence ID" value="GCL36156.1"/>
    <property type="molecule type" value="Genomic_DNA"/>
</dbReference>
<evidence type="ECO:0000313" key="1">
    <source>
        <dbReference type="EMBL" id="GCL36156.1"/>
    </source>
</evidence>
<dbReference type="Proteomes" id="UP000300142">
    <property type="component" value="Unassembled WGS sequence"/>
</dbReference>